<keyword evidence="4" id="KW-1185">Reference proteome</keyword>
<dbReference type="InterPro" id="IPR039767">
    <property type="entry name" value="RALBP1"/>
</dbReference>
<evidence type="ECO:0000313" key="5">
    <source>
        <dbReference type="WBParaSite" id="SBAD_0000167901-mRNA-1"/>
    </source>
</evidence>
<reference evidence="5" key="1">
    <citation type="submission" date="2016-06" db="UniProtKB">
        <authorList>
            <consortium name="WormBaseParasite"/>
        </authorList>
    </citation>
    <scope>IDENTIFICATION</scope>
</reference>
<dbReference type="PANTHER" id="PTHR12783">
    <property type="entry name" value="RALA BINDING PROTEIN 1 RALBP1"/>
    <property type="match status" value="1"/>
</dbReference>
<sequence>MESEDFTSGCFGKDFNRISADLGSRSDVSVESLDIADEKRSCKSRKEKGYAHLQRPSSEEELVFVRSKPKKTKVFGKLKEKAREREKEVKSVRLKSKSKSRGHETTPPVHSSVSSIACPLFGVSLSECLRNNPSYDNVPVPAVVRQCIDYVNDKGLSVEGIYRVTPEKNIVESLRESVGSMDGEVEFQDVHCATCVLKMFIRELPETLFTAALIGTFEMTVKEIKNIAECLGRLNELIERLPDPNKHVLAYFFLHIQRVIKMQDVNKMTAVEMSTALQPVFNISPTLLNIFLQNAHLIFPNILPKKYVILLLKSSIRTCT</sequence>
<dbReference type="InterPro" id="IPR000198">
    <property type="entry name" value="RhoGAP_dom"/>
</dbReference>
<dbReference type="WBParaSite" id="SBAD_0000167901-mRNA-1">
    <property type="protein sequence ID" value="SBAD_0000167901-mRNA-1"/>
    <property type="gene ID" value="SBAD_0000167901"/>
</dbReference>
<reference evidence="3 4" key="2">
    <citation type="submission" date="2018-11" db="EMBL/GenBank/DDBJ databases">
        <authorList>
            <consortium name="Pathogen Informatics"/>
        </authorList>
    </citation>
    <scope>NUCLEOTIDE SEQUENCE [LARGE SCALE GENOMIC DNA]</scope>
</reference>
<dbReference type="GO" id="GO:0031267">
    <property type="term" value="F:small GTPase binding"/>
    <property type="evidence" value="ECO:0007669"/>
    <property type="project" value="InterPro"/>
</dbReference>
<feature type="compositionally biased region" description="Basic and acidic residues" evidence="1">
    <location>
        <begin position="78"/>
        <end position="91"/>
    </location>
</feature>
<organism evidence="5">
    <name type="scientific">Soboliphyme baturini</name>
    <dbReference type="NCBI Taxonomy" id="241478"/>
    <lineage>
        <taxon>Eukaryota</taxon>
        <taxon>Metazoa</taxon>
        <taxon>Ecdysozoa</taxon>
        <taxon>Nematoda</taxon>
        <taxon>Enoplea</taxon>
        <taxon>Dorylaimia</taxon>
        <taxon>Dioctophymatida</taxon>
        <taxon>Dioctophymatoidea</taxon>
        <taxon>Soboliphymatidae</taxon>
        <taxon>Soboliphyme</taxon>
    </lineage>
</organism>
<dbReference type="SUPFAM" id="SSF48350">
    <property type="entry name" value="GTPase activation domain, GAP"/>
    <property type="match status" value="1"/>
</dbReference>
<evidence type="ECO:0000259" key="2">
    <source>
        <dbReference type="PROSITE" id="PS50238"/>
    </source>
</evidence>
<dbReference type="SMART" id="SM00324">
    <property type="entry name" value="RhoGAP"/>
    <property type="match status" value="1"/>
</dbReference>
<dbReference type="Proteomes" id="UP000270296">
    <property type="component" value="Unassembled WGS sequence"/>
</dbReference>
<evidence type="ECO:0000313" key="4">
    <source>
        <dbReference type="Proteomes" id="UP000270296"/>
    </source>
</evidence>
<protein>
    <submittedName>
        <fullName evidence="5">Rho-GAP domain-containing protein</fullName>
    </submittedName>
</protein>
<feature type="domain" description="Rho-GAP" evidence="2">
    <location>
        <begin position="123"/>
        <end position="310"/>
    </location>
</feature>
<proteinExistence type="predicted"/>
<name>A0A183IDB1_9BILA</name>
<dbReference type="GO" id="GO:0005096">
    <property type="term" value="F:GTPase activator activity"/>
    <property type="evidence" value="ECO:0007669"/>
    <property type="project" value="InterPro"/>
</dbReference>
<dbReference type="OrthoDB" id="391137at2759"/>
<feature type="region of interest" description="Disordered" evidence="1">
    <location>
        <begin position="78"/>
        <end position="110"/>
    </location>
</feature>
<dbReference type="PANTHER" id="PTHR12783:SF5">
    <property type="entry name" value="RALA-BINDING PROTEIN 1"/>
    <property type="match status" value="1"/>
</dbReference>
<accession>A0A183IDB1</accession>
<evidence type="ECO:0000256" key="1">
    <source>
        <dbReference type="SAM" id="MobiDB-lite"/>
    </source>
</evidence>
<dbReference type="GO" id="GO:0007264">
    <property type="term" value="P:small GTPase-mediated signal transduction"/>
    <property type="evidence" value="ECO:0007669"/>
    <property type="project" value="InterPro"/>
</dbReference>
<gene>
    <name evidence="3" type="ORF">SBAD_LOCUS1605</name>
</gene>
<dbReference type="Pfam" id="PF00620">
    <property type="entry name" value="RhoGAP"/>
    <property type="match status" value="1"/>
</dbReference>
<dbReference type="PROSITE" id="PS50238">
    <property type="entry name" value="RHOGAP"/>
    <property type="match status" value="1"/>
</dbReference>
<dbReference type="InterPro" id="IPR008936">
    <property type="entry name" value="Rho_GTPase_activation_prot"/>
</dbReference>
<dbReference type="AlphaFoldDB" id="A0A183IDB1"/>
<dbReference type="Gene3D" id="1.10.555.10">
    <property type="entry name" value="Rho GTPase activation protein"/>
    <property type="match status" value="1"/>
</dbReference>
<evidence type="ECO:0000313" key="3">
    <source>
        <dbReference type="EMBL" id="VDO94877.1"/>
    </source>
</evidence>
<dbReference type="EMBL" id="UZAM01006883">
    <property type="protein sequence ID" value="VDO94877.1"/>
    <property type="molecule type" value="Genomic_DNA"/>
</dbReference>